<dbReference type="VEuPathDB" id="VectorBase:ASIC020374"/>
<protein>
    <submittedName>
        <fullName evidence="1 2">Putative G-protein coupled receptor 113-like isoform X1</fullName>
    </submittedName>
</protein>
<accession>A0A084WPW5</accession>
<keyword evidence="3" id="KW-1185">Reference proteome</keyword>
<evidence type="ECO:0000313" key="2">
    <source>
        <dbReference type="EnsemblMetazoa" id="ASIC020374-PA"/>
    </source>
</evidence>
<dbReference type="Proteomes" id="UP000030765">
    <property type="component" value="Unassembled WGS sequence"/>
</dbReference>
<reference evidence="1 3" key="1">
    <citation type="journal article" date="2014" name="BMC Genomics">
        <title>Genome sequence of Anopheles sinensis provides insight into genetics basis of mosquito competence for malaria parasites.</title>
        <authorList>
            <person name="Zhou D."/>
            <person name="Zhang D."/>
            <person name="Ding G."/>
            <person name="Shi L."/>
            <person name="Hou Q."/>
            <person name="Ye Y."/>
            <person name="Xu Y."/>
            <person name="Zhou H."/>
            <person name="Xiong C."/>
            <person name="Li S."/>
            <person name="Yu J."/>
            <person name="Hong S."/>
            <person name="Yu X."/>
            <person name="Zou P."/>
            <person name="Chen C."/>
            <person name="Chang X."/>
            <person name="Wang W."/>
            <person name="Lv Y."/>
            <person name="Sun Y."/>
            <person name="Ma L."/>
            <person name="Shen B."/>
            <person name="Zhu C."/>
        </authorList>
    </citation>
    <scope>NUCLEOTIDE SEQUENCE [LARGE SCALE GENOMIC DNA]</scope>
</reference>
<dbReference type="AlphaFoldDB" id="A0A084WPW5"/>
<keyword evidence="1" id="KW-0675">Receptor</keyword>
<dbReference type="EMBL" id="KE525369">
    <property type="protein sequence ID" value="KFB52259.1"/>
    <property type="molecule type" value="Genomic_DNA"/>
</dbReference>
<proteinExistence type="predicted"/>
<organism evidence="1">
    <name type="scientific">Anopheles sinensis</name>
    <name type="common">Mosquito</name>
    <dbReference type="NCBI Taxonomy" id="74873"/>
    <lineage>
        <taxon>Eukaryota</taxon>
        <taxon>Metazoa</taxon>
        <taxon>Ecdysozoa</taxon>
        <taxon>Arthropoda</taxon>
        <taxon>Hexapoda</taxon>
        <taxon>Insecta</taxon>
        <taxon>Pterygota</taxon>
        <taxon>Neoptera</taxon>
        <taxon>Endopterygota</taxon>
        <taxon>Diptera</taxon>
        <taxon>Nematocera</taxon>
        <taxon>Culicoidea</taxon>
        <taxon>Culicidae</taxon>
        <taxon>Anophelinae</taxon>
        <taxon>Anopheles</taxon>
    </lineage>
</organism>
<name>A0A084WPW5_ANOSI</name>
<sequence>MCGRVERRYTPSASMPPQASLKPLFALIVSARSGSPAIFQSKLQFIATVNRRCHKQLADVDTFPRTANIPHPSGDGLLGRGPPLGTVLYAKIKPTAELRWCMATKQLQQS</sequence>
<dbReference type="EMBL" id="ATLV01025134">
    <property type="status" value="NOT_ANNOTATED_CDS"/>
    <property type="molecule type" value="Genomic_DNA"/>
</dbReference>
<reference evidence="2" key="2">
    <citation type="submission" date="2020-05" db="UniProtKB">
        <authorList>
            <consortium name="EnsemblMetazoa"/>
        </authorList>
    </citation>
    <scope>IDENTIFICATION</scope>
</reference>
<gene>
    <name evidence="1" type="ORF">ZHAS_00020374</name>
</gene>
<evidence type="ECO:0000313" key="3">
    <source>
        <dbReference type="Proteomes" id="UP000030765"/>
    </source>
</evidence>
<evidence type="ECO:0000313" key="1">
    <source>
        <dbReference type="EMBL" id="KFB52259.1"/>
    </source>
</evidence>
<dbReference type="EnsemblMetazoa" id="ASIC020374-RA">
    <property type="protein sequence ID" value="ASIC020374-PA"/>
    <property type="gene ID" value="ASIC020374"/>
</dbReference>